<dbReference type="Proteomes" id="UP001362999">
    <property type="component" value="Unassembled WGS sequence"/>
</dbReference>
<comment type="caution">
    <text evidence="1">The sequence shown here is derived from an EMBL/GenBank/DDBJ whole genome shotgun (WGS) entry which is preliminary data.</text>
</comment>
<dbReference type="AlphaFoldDB" id="A0AAW0ARA3"/>
<evidence type="ECO:0000313" key="2">
    <source>
        <dbReference type="Proteomes" id="UP001362999"/>
    </source>
</evidence>
<reference evidence="1 2" key="1">
    <citation type="journal article" date="2024" name="J Genomics">
        <title>Draft genome sequencing and assembly of Favolaschia claudopus CIRM-BRFM 2984 isolated from oak limbs.</title>
        <authorList>
            <person name="Navarro D."/>
            <person name="Drula E."/>
            <person name="Chaduli D."/>
            <person name="Cazenave R."/>
            <person name="Ahrendt S."/>
            <person name="Wang J."/>
            <person name="Lipzen A."/>
            <person name="Daum C."/>
            <person name="Barry K."/>
            <person name="Grigoriev I.V."/>
            <person name="Favel A."/>
            <person name="Rosso M.N."/>
            <person name="Martin F."/>
        </authorList>
    </citation>
    <scope>NUCLEOTIDE SEQUENCE [LARGE SCALE GENOMIC DNA]</scope>
    <source>
        <strain evidence="1 2">CIRM-BRFM 2984</strain>
    </source>
</reference>
<organism evidence="1 2">
    <name type="scientific">Favolaschia claudopus</name>
    <dbReference type="NCBI Taxonomy" id="2862362"/>
    <lineage>
        <taxon>Eukaryota</taxon>
        <taxon>Fungi</taxon>
        <taxon>Dikarya</taxon>
        <taxon>Basidiomycota</taxon>
        <taxon>Agaricomycotina</taxon>
        <taxon>Agaricomycetes</taxon>
        <taxon>Agaricomycetidae</taxon>
        <taxon>Agaricales</taxon>
        <taxon>Marasmiineae</taxon>
        <taxon>Mycenaceae</taxon>
        <taxon>Favolaschia</taxon>
    </lineage>
</organism>
<dbReference type="EMBL" id="JAWWNJ010000053">
    <property type="protein sequence ID" value="KAK7015581.1"/>
    <property type="molecule type" value="Genomic_DNA"/>
</dbReference>
<name>A0AAW0ARA3_9AGAR</name>
<accession>A0AAW0ARA3</accession>
<gene>
    <name evidence="1" type="ORF">R3P38DRAFT_3276421</name>
</gene>
<keyword evidence="2" id="KW-1185">Reference proteome</keyword>
<protein>
    <submittedName>
        <fullName evidence="1">Uncharacterized protein</fullName>
    </submittedName>
</protein>
<proteinExistence type="predicted"/>
<sequence>MGTSALDTCCGAFLTPPHFRFTAYRIRYLAVEIHRHPCSTFASNSTSALDNALNTPQPRSSRLSASCHISAELAAALSERATVPDVLLDSSRHERGNTRQHGLSLCRQHPANTEAAIAALPSHLLSFRRTPGTASHPLTPSSMSASFIVTRILARYVVLNTLNAAVPTTPLYQLETCCRNPLG</sequence>
<evidence type="ECO:0000313" key="1">
    <source>
        <dbReference type="EMBL" id="KAK7015581.1"/>
    </source>
</evidence>